<keyword evidence="4" id="KW-1185">Reference proteome</keyword>
<dbReference type="AlphaFoldDB" id="A0A8W8IIL8"/>
<feature type="compositionally biased region" description="Polar residues" evidence="1">
    <location>
        <begin position="473"/>
        <end position="482"/>
    </location>
</feature>
<feature type="compositionally biased region" description="Polar residues" evidence="1">
    <location>
        <begin position="281"/>
        <end position="294"/>
    </location>
</feature>
<protein>
    <submittedName>
        <fullName evidence="3">Uncharacterized protein</fullName>
    </submittedName>
</protein>
<keyword evidence="2" id="KW-1133">Transmembrane helix</keyword>
<feature type="region of interest" description="Disordered" evidence="1">
    <location>
        <begin position="459"/>
        <end position="496"/>
    </location>
</feature>
<keyword evidence="2" id="KW-0812">Transmembrane</keyword>
<evidence type="ECO:0000256" key="2">
    <source>
        <dbReference type="SAM" id="Phobius"/>
    </source>
</evidence>
<feature type="transmembrane region" description="Helical" evidence="2">
    <location>
        <begin position="210"/>
        <end position="230"/>
    </location>
</feature>
<sequence length="496" mass="54241">MVVIVEETNNGYVISWENDDANISAATVMWCIRKSADTCENDVQWKVFNNPGNSVRLLGVGYDTNKIFGVSVQHKGGSTTGLTYPKCYYLLQNSVDQPKLAFTVKRNNTGQLLVDLVTPYCQYPSRPVLYQVFYQEHTTNQKLSCPNDLSKNLTVAAAYDRQTIPVSNVDPKISYDVCYGVTLANSRTVYSTVQTVSVRHSGDSNTFEDFGAVAGVLSGILFLFFIISLLRCMKRKLYAVDTPISMPPIESFESPLLSYEPNPGYKVDLSEEKDIRDIADSGTQSLPESVSSDDQGPDGDRDSVSSSGIGSTKCESDVFSPPTTPTDAGKITLVFQTELAKPSRADHAMFTTPVTSGNEDQNPSNSTSVEQHIYSSCSNPIDSYAKGDWDDNPLDELRERLESSGDFSGDYQHVMCSNYSSTCASDSENIDTCPSTPELTRNASQSTICDSEMMDDITSTLSSGNSSSPSTFHYHTNIQIDSSGPDVTHDPPYSSA</sequence>
<keyword evidence="2" id="KW-0472">Membrane</keyword>
<evidence type="ECO:0000313" key="4">
    <source>
        <dbReference type="Proteomes" id="UP000005408"/>
    </source>
</evidence>
<feature type="compositionally biased region" description="Low complexity" evidence="1">
    <location>
        <begin position="459"/>
        <end position="471"/>
    </location>
</feature>
<dbReference type="Proteomes" id="UP000005408">
    <property type="component" value="Unassembled WGS sequence"/>
</dbReference>
<reference evidence="3" key="1">
    <citation type="submission" date="2022-08" db="UniProtKB">
        <authorList>
            <consortium name="EnsemblMetazoa"/>
        </authorList>
    </citation>
    <scope>IDENTIFICATION</scope>
    <source>
        <strain evidence="3">05x7-T-G4-1.051#20</strain>
    </source>
</reference>
<organism evidence="3 4">
    <name type="scientific">Magallana gigas</name>
    <name type="common">Pacific oyster</name>
    <name type="synonym">Crassostrea gigas</name>
    <dbReference type="NCBI Taxonomy" id="29159"/>
    <lineage>
        <taxon>Eukaryota</taxon>
        <taxon>Metazoa</taxon>
        <taxon>Spiralia</taxon>
        <taxon>Lophotrochozoa</taxon>
        <taxon>Mollusca</taxon>
        <taxon>Bivalvia</taxon>
        <taxon>Autobranchia</taxon>
        <taxon>Pteriomorphia</taxon>
        <taxon>Ostreida</taxon>
        <taxon>Ostreoidea</taxon>
        <taxon>Ostreidae</taxon>
        <taxon>Magallana</taxon>
    </lineage>
</organism>
<evidence type="ECO:0000256" key="1">
    <source>
        <dbReference type="SAM" id="MobiDB-lite"/>
    </source>
</evidence>
<accession>A0A8W8IIL8</accession>
<name>A0A8W8IIL8_MAGGI</name>
<evidence type="ECO:0000313" key="3">
    <source>
        <dbReference type="EnsemblMetazoa" id="G1447.1:cds"/>
    </source>
</evidence>
<proteinExistence type="predicted"/>
<dbReference type="EnsemblMetazoa" id="G1447.1">
    <property type="protein sequence ID" value="G1447.1:cds"/>
    <property type="gene ID" value="G1447"/>
</dbReference>
<feature type="region of interest" description="Disordered" evidence="1">
    <location>
        <begin position="281"/>
        <end position="329"/>
    </location>
</feature>